<proteinExistence type="predicted"/>
<dbReference type="RefSeq" id="WP_067025199.1">
    <property type="nucleotide sequence ID" value="NZ_KQ949089.1"/>
</dbReference>
<dbReference type="InterPro" id="IPR027417">
    <property type="entry name" value="P-loop_NTPase"/>
</dbReference>
<organism evidence="2 3">
    <name type="scientific">Streptomyces dysideae</name>
    <dbReference type="NCBI Taxonomy" id="909626"/>
    <lineage>
        <taxon>Bacteria</taxon>
        <taxon>Bacillati</taxon>
        <taxon>Actinomycetota</taxon>
        <taxon>Actinomycetes</taxon>
        <taxon>Kitasatosporales</taxon>
        <taxon>Streptomycetaceae</taxon>
        <taxon>Streptomyces</taxon>
    </lineage>
</organism>
<name>A0A117S0E5_9ACTN</name>
<accession>A0A117S0E5</accession>
<feature type="domain" description="Orc1-like AAA ATPase" evidence="1">
    <location>
        <begin position="2"/>
        <end position="127"/>
    </location>
</feature>
<dbReference type="Pfam" id="PF13191">
    <property type="entry name" value="AAA_16"/>
    <property type="match status" value="1"/>
</dbReference>
<protein>
    <recommendedName>
        <fullName evidence="1">Orc1-like AAA ATPase domain-containing protein</fullName>
    </recommendedName>
</protein>
<dbReference type="OrthoDB" id="7053960at2"/>
<dbReference type="InterPro" id="IPR041664">
    <property type="entry name" value="AAA_16"/>
</dbReference>
<dbReference type="AlphaFoldDB" id="A0A117S0E5"/>
<dbReference type="STRING" id="909626.AQJ91_23500"/>
<reference evidence="2 3" key="1">
    <citation type="submission" date="2015-10" db="EMBL/GenBank/DDBJ databases">
        <title>Draft genome sequence of Streptomyces sp. RV15, isolated from a marine sponge.</title>
        <authorList>
            <person name="Ruckert C."/>
            <person name="Abdelmohsen U.R."/>
            <person name="Winkler A."/>
            <person name="Hentschel U."/>
            <person name="Kalinowski J."/>
            <person name="Kampfer P."/>
            <person name="Glaeser S."/>
        </authorList>
    </citation>
    <scope>NUCLEOTIDE SEQUENCE [LARGE SCALE GENOMIC DNA]</scope>
    <source>
        <strain evidence="2 3">RV15</strain>
    </source>
</reference>
<comment type="caution">
    <text evidence="2">The sequence shown here is derived from an EMBL/GenBank/DDBJ whole genome shotgun (WGS) entry which is preliminary data.</text>
</comment>
<gene>
    <name evidence="2" type="ORF">AQJ91_23500</name>
</gene>
<dbReference type="SUPFAM" id="SSF52540">
    <property type="entry name" value="P-loop containing nucleoside triphosphate hydrolases"/>
    <property type="match status" value="1"/>
</dbReference>
<evidence type="ECO:0000259" key="1">
    <source>
        <dbReference type="Pfam" id="PF13191"/>
    </source>
</evidence>
<evidence type="ECO:0000313" key="3">
    <source>
        <dbReference type="Proteomes" id="UP000053260"/>
    </source>
</evidence>
<sequence length="378" mass="40031">MGRHAESQALDRLVEAVHAGRSQSLVLRGEAGVGKSALLKYLLDRAADCRVVSATGVQAEMELPFAALHQLLAPMPDLLDSLPGPQRDALRIVFGILDGPAPDRFLLGLAVLGLLSAAAESRPLVCAPDAALSLLAAALAGPLDELQRARASLLRAEIAFTTHRGNLAPPMLLEVARQLEPLDVSLARETYLQALSAAMFAGRLAVEGGGLLEIAAAARAAPVTPVAPRAADLLLDALAVLLTDDAPTAAPAMRRALRAFTEDDISPAEELRWLWLAFIIAVALWDDRSCRVLADRHVRLARDAGALAALPLGLSSRIIVHLFRSRPASWCRGSSVGRSSTRLQVIFAEPAVHEVSCWGELSDRSCGATAADLRIPAT</sequence>
<dbReference type="Proteomes" id="UP000053260">
    <property type="component" value="Unassembled WGS sequence"/>
</dbReference>
<dbReference type="EMBL" id="LMXB01000058">
    <property type="protein sequence ID" value="KUO18829.1"/>
    <property type="molecule type" value="Genomic_DNA"/>
</dbReference>
<evidence type="ECO:0000313" key="2">
    <source>
        <dbReference type="EMBL" id="KUO18829.1"/>
    </source>
</evidence>
<keyword evidence="3" id="KW-1185">Reference proteome</keyword>